<feature type="domain" description="DRBM" evidence="10">
    <location>
        <begin position="189"/>
        <end position="261"/>
    </location>
</feature>
<keyword evidence="8 9" id="KW-0694">RNA-binding</keyword>
<keyword evidence="9" id="KW-0699">rRNA-binding</keyword>
<proteinExistence type="inferred from homology"/>
<keyword evidence="3 9" id="KW-0698">rRNA processing</keyword>
<evidence type="ECO:0000313" key="12">
    <source>
        <dbReference type="EMBL" id="ADW70208.1"/>
    </source>
</evidence>
<dbReference type="GO" id="GO:0005737">
    <property type="term" value="C:cytoplasm"/>
    <property type="evidence" value="ECO:0007669"/>
    <property type="project" value="UniProtKB-SubCell"/>
</dbReference>
<comment type="similarity">
    <text evidence="2">Belongs to the ribonuclease III family.</text>
</comment>
<comment type="subunit">
    <text evidence="9">Homodimer.</text>
</comment>
<keyword evidence="6 9" id="KW-0255">Endonuclease</keyword>
<dbReference type="GO" id="GO:0019843">
    <property type="term" value="F:rRNA binding"/>
    <property type="evidence" value="ECO:0007669"/>
    <property type="project" value="UniProtKB-KW"/>
</dbReference>
<keyword evidence="9" id="KW-0460">Magnesium</keyword>
<feature type="binding site" evidence="9">
    <location>
        <position position="139"/>
    </location>
    <ligand>
        <name>Mg(2+)</name>
        <dbReference type="ChEBI" id="CHEBI:18420"/>
    </ligand>
</feature>
<dbReference type="AlphaFoldDB" id="E8X1H3"/>
<dbReference type="SMART" id="SM00358">
    <property type="entry name" value="DSRM"/>
    <property type="match status" value="1"/>
</dbReference>
<keyword evidence="9" id="KW-0479">Metal-binding</keyword>
<dbReference type="PANTHER" id="PTHR11207">
    <property type="entry name" value="RIBONUCLEASE III"/>
    <property type="match status" value="1"/>
</dbReference>
<dbReference type="GO" id="GO:0003725">
    <property type="term" value="F:double-stranded RNA binding"/>
    <property type="evidence" value="ECO:0007669"/>
    <property type="project" value="TreeGrafter"/>
</dbReference>
<dbReference type="InterPro" id="IPR011907">
    <property type="entry name" value="RNase_III"/>
</dbReference>
<keyword evidence="13" id="KW-1185">Reference proteome</keyword>
<dbReference type="SUPFAM" id="SSF54768">
    <property type="entry name" value="dsRNA-binding domain-like"/>
    <property type="match status" value="1"/>
</dbReference>
<evidence type="ECO:0000259" key="10">
    <source>
        <dbReference type="PROSITE" id="PS50137"/>
    </source>
</evidence>
<dbReference type="HAMAP" id="MF_00104">
    <property type="entry name" value="RNase_III"/>
    <property type="match status" value="1"/>
</dbReference>
<dbReference type="GO" id="GO:0006397">
    <property type="term" value="P:mRNA processing"/>
    <property type="evidence" value="ECO:0007669"/>
    <property type="project" value="UniProtKB-UniRule"/>
</dbReference>
<comment type="subcellular location">
    <subcellularLocation>
        <location evidence="9">Cytoplasm</location>
    </subcellularLocation>
</comment>
<dbReference type="InterPro" id="IPR014720">
    <property type="entry name" value="dsRBD_dom"/>
</dbReference>
<dbReference type="GO" id="GO:0046872">
    <property type="term" value="F:metal ion binding"/>
    <property type="evidence" value="ECO:0007669"/>
    <property type="project" value="UniProtKB-KW"/>
</dbReference>
<dbReference type="OrthoDB" id="9805026at2"/>
<feature type="binding site" evidence="9">
    <location>
        <position position="66"/>
    </location>
    <ligand>
        <name>Mg(2+)</name>
        <dbReference type="ChEBI" id="CHEBI:18420"/>
    </ligand>
</feature>
<evidence type="ECO:0000256" key="4">
    <source>
        <dbReference type="ARBA" id="ARBA00022664"/>
    </source>
</evidence>
<reference evidence="13" key="1">
    <citation type="submission" date="2011-01" db="EMBL/GenBank/DDBJ databases">
        <title>Complete sequence of chromosome of Acidobacterium sp. MP5ACTX9.</title>
        <authorList>
            <consortium name="US DOE Joint Genome Institute"/>
            <person name="Lucas S."/>
            <person name="Copeland A."/>
            <person name="Lapidus A."/>
            <person name="Cheng J.-F."/>
            <person name="Goodwin L."/>
            <person name="Pitluck S."/>
            <person name="Teshima H."/>
            <person name="Detter J.C."/>
            <person name="Han C."/>
            <person name="Tapia R."/>
            <person name="Land M."/>
            <person name="Hauser L."/>
            <person name="Kyrpides N."/>
            <person name="Ivanova N."/>
            <person name="Ovchinnikova G."/>
            <person name="Pagani I."/>
            <person name="Rawat S.R."/>
            <person name="Mannisto M."/>
            <person name="Haggblom M.M."/>
            <person name="Woyke T."/>
        </authorList>
    </citation>
    <scope>NUCLEOTIDE SEQUENCE [LARGE SCALE GENOMIC DNA]</scope>
    <source>
        <strain evidence="13">MP5ACTX9</strain>
    </source>
</reference>
<keyword evidence="4 9" id="KW-0507">mRNA processing</keyword>
<dbReference type="SUPFAM" id="SSF69065">
    <property type="entry name" value="RNase III domain-like"/>
    <property type="match status" value="1"/>
</dbReference>
<dbReference type="CDD" id="cd10845">
    <property type="entry name" value="DSRM_RNAse_III_family"/>
    <property type="match status" value="1"/>
</dbReference>
<evidence type="ECO:0000256" key="7">
    <source>
        <dbReference type="ARBA" id="ARBA00022801"/>
    </source>
</evidence>
<organism evidence="13">
    <name type="scientific">Granulicella tundricola (strain ATCC BAA-1859 / DSM 23138 / MP5ACTX9)</name>
    <dbReference type="NCBI Taxonomy" id="1198114"/>
    <lineage>
        <taxon>Bacteria</taxon>
        <taxon>Pseudomonadati</taxon>
        <taxon>Acidobacteriota</taxon>
        <taxon>Terriglobia</taxon>
        <taxon>Terriglobales</taxon>
        <taxon>Acidobacteriaceae</taxon>
        <taxon>Granulicella</taxon>
    </lineage>
</organism>
<dbReference type="GO" id="GO:0006364">
    <property type="term" value="P:rRNA processing"/>
    <property type="evidence" value="ECO:0007669"/>
    <property type="project" value="UniProtKB-UniRule"/>
</dbReference>
<evidence type="ECO:0000256" key="5">
    <source>
        <dbReference type="ARBA" id="ARBA00022722"/>
    </source>
</evidence>
<feature type="domain" description="RNase III" evidence="11">
    <location>
        <begin position="16"/>
        <end position="153"/>
    </location>
</feature>
<dbReference type="InterPro" id="IPR036389">
    <property type="entry name" value="RNase_III_sf"/>
</dbReference>
<evidence type="ECO:0000313" key="13">
    <source>
        <dbReference type="Proteomes" id="UP000000343"/>
    </source>
</evidence>
<gene>
    <name evidence="9" type="primary">rnc</name>
    <name evidence="12" type="ordered locus">AciX9_3197</name>
</gene>
<dbReference type="CDD" id="cd00593">
    <property type="entry name" value="RIBOc"/>
    <property type="match status" value="1"/>
</dbReference>
<dbReference type="PaxDb" id="1198114-AciX9_3197"/>
<keyword evidence="7 9" id="KW-0378">Hydrolase</keyword>
<sequence>MKRRKSQPEAPPTASSRDLETLLGHRFARPNLLTLALTHRSFVYDSGQTAPENDLADPARDNEQLEFVGDAALGLLAAESLCRRFPASREGELTRLRASIVSRKHLGEVGTRLDLGRWLRLGHTAEKNDGRRNAALFANAVEALIAALYLDGGLEVARRFVEDEIVSPAIPALEQSLGEGERFAGAVGDHKSALQEMLQAEGLGRPEYRLIAESGPDHKRLFSVEVLIEGPDSEAIAQAEGPTKKQAQQEAARLAVAALAGRKTAAHA</sequence>
<protein>
    <recommendedName>
        <fullName evidence="9">Ribonuclease 3</fullName>
        <ecNumber evidence="9">3.1.26.3</ecNumber>
    </recommendedName>
    <alternativeName>
        <fullName evidence="9">Ribonuclease III</fullName>
        <shortName evidence="9">RNase III</shortName>
    </alternativeName>
</protein>
<evidence type="ECO:0000256" key="2">
    <source>
        <dbReference type="ARBA" id="ARBA00010183"/>
    </source>
</evidence>
<dbReference type="EMBL" id="CP002480">
    <property type="protein sequence ID" value="ADW70208.1"/>
    <property type="molecule type" value="Genomic_DNA"/>
</dbReference>
<dbReference type="Pfam" id="PF14622">
    <property type="entry name" value="Ribonucleas_3_3"/>
    <property type="match status" value="1"/>
</dbReference>
<dbReference type="RefSeq" id="WP_013581520.1">
    <property type="nucleotide sequence ID" value="NC_015064.1"/>
</dbReference>
<dbReference type="FunFam" id="1.10.1520.10:FF:000001">
    <property type="entry name" value="Ribonuclease 3"/>
    <property type="match status" value="1"/>
</dbReference>
<dbReference type="PANTHER" id="PTHR11207:SF0">
    <property type="entry name" value="RIBONUCLEASE 3"/>
    <property type="match status" value="1"/>
</dbReference>
<evidence type="ECO:0000256" key="1">
    <source>
        <dbReference type="ARBA" id="ARBA00000109"/>
    </source>
</evidence>
<dbReference type="GO" id="GO:0010468">
    <property type="term" value="P:regulation of gene expression"/>
    <property type="evidence" value="ECO:0007669"/>
    <property type="project" value="TreeGrafter"/>
</dbReference>
<dbReference type="PROSITE" id="PS00517">
    <property type="entry name" value="RNASE_3_1"/>
    <property type="match status" value="1"/>
</dbReference>
<name>E8X1H3_GRATM</name>
<keyword evidence="9" id="KW-0819">tRNA processing</keyword>
<evidence type="ECO:0000256" key="8">
    <source>
        <dbReference type="ARBA" id="ARBA00022884"/>
    </source>
</evidence>
<evidence type="ECO:0000256" key="9">
    <source>
        <dbReference type="HAMAP-Rule" id="MF_00104"/>
    </source>
</evidence>
<feature type="active site" evidence="9">
    <location>
        <position position="70"/>
    </location>
</feature>
<comment type="cofactor">
    <cofactor evidence="9">
        <name>Mg(2+)</name>
        <dbReference type="ChEBI" id="CHEBI:18420"/>
    </cofactor>
</comment>
<dbReference type="Proteomes" id="UP000000343">
    <property type="component" value="Chromosome"/>
</dbReference>
<dbReference type="NCBIfam" id="TIGR02191">
    <property type="entry name" value="RNaseIII"/>
    <property type="match status" value="1"/>
</dbReference>
<evidence type="ECO:0000256" key="3">
    <source>
        <dbReference type="ARBA" id="ARBA00022552"/>
    </source>
</evidence>
<comment type="catalytic activity">
    <reaction evidence="1 9">
        <text>Endonucleolytic cleavage to 5'-phosphomonoester.</text>
        <dbReference type="EC" id="3.1.26.3"/>
    </reaction>
</comment>
<evidence type="ECO:0000256" key="6">
    <source>
        <dbReference type="ARBA" id="ARBA00022759"/>
    </source>
</evidence>
<dbReference type="HOGENOM" id="CLU_000907_1_0_0"/>
<dbReference type="GO" id="GO:0008033">
    <property type="term" value="P:tRNA processing"/>
    <property type="evidence" value="ECO:0007669"/>
    <property type="project" value="UniProtKB-KW"/>
</dbReference>
<dbReference type="PROSITE" id="PS50142">
    <property type="entry name" value="RNASE_3_2"/>
    <property type="match status" value="1"/>
</dbReference>
<feature type="binding site" evidence="9">
    <location>
        <position position="142"/>
    </location>
    <ligand>
        <name>Mg(2+)</name>
        <dbReference type="ChEBI" id="CHEBI:18420"/>
    </ligand>
</feature>
<dbReference type="KEGG" id="acm:AciX9_3197"/>
<dbReference type="eggNOG" id="COG0571">
    <property type="taxonomic scope" value="Bacteria"/>
</dbReference>
<feature type="active site" evidence="9">
    <location>
        <position position="142"/>
    </location>
</feature>
<dbReference type="PROSITE" id="PS50137">
    <property type="entry name" value="DS_RBD"/>
    <property type="match status" value="1"/>
</dbReference>
<keyword evidence="5 9" id="KW-0540">Nuclease</keyword>
<dbReference type="EC" id="3.1.26.3" evidence="9"/>
<dbReference type="InterPro" id="IPR000999">
    <property type="entry name" value="RNase_III_dom"/>
</dbReference>
<dbReference type="GO" id="GO:0004525">
    <property type="term" value="F:ribonuclease III activity"/>
    <property type="evidence" value="ECO:0007669"/>
    <property type="project" value="UniProtKB-UniRule"/>
</dbReference>
<dbReference type="Gene3D" id="1.10.1520.10">
    <property type="entry name" value="Ribonuclease III domain"/>
    <property type="match status" value="1"/>
</dbReference>
<comment type="function">
    <text evidence="9">Digests double-stranded RNA. Involved in the processing of primary rRNA transcript to yield the immediate precursors to the large and small rRNAs (23S and 16S). Processes some mRNAs, and tRNAs when they are encoded in the rRNA operon. Processes pre-crRNA and tracrRNA of type II CRISPR loci if present in the organism.</text>
</comment>
<evidence type="ECO:0000259" key="11">
    <source>
        <dbReference type="PROSITE" id="PS50142"/>
    </source>
</evidence>
<dbReference type="SMART" id="SM00535">
    <property type="entry name" value="RIBOc"/>
    <property type="match status" value="1"/>
</dbReference>
<keyword evidence="9" id="KW-0963">Cytoplasm</keyword>
<accession>E8X1H3</accession>
<dbReference type="Gene3D" id="3.30.160.20">
    <property type="match status" value="1"/>
</dbReference>
<dbReference type="STRING" id="1198114.AciX9_3197"/>
<dbReference type="Pfam" id="PF00035">
    <property type="entry name" value="dsrm"/>
    <property type="match status" value="1"/>
</dbReference>